<gene>
    <name evidence="2" type="ORF">SAMN05660649_04863</name>
</gene>
<dbReference type="Proteomes" id="UP000199337">
    <property type="component" value="Unassembled WGS sequence"/>
</dbReference>
<dbReference type="OrthoDB" id="1807417at2"/>
<dbReference type="AlphaFoldDB" id="A0A1I2ZDP6"/>
<feature type="transmembrane region" description="Helical" evidence="1">
    <location>
        <begin position="12"/>
        <end position="35"/>
    </location>
</feature>
<feature type="transmembrane region" description="Helical" evidence="1">
    <location>
        <begin position="62"/>
        <end position="84"/>
    </location>
</feature>
<organism evidence="2 3">
    <name type="scientific">Desulfotruncus arcticus DSM 17038</name>
    <dbReference type="NCBI Taxonomy" id="1121424"/>
    <lineage>
        <taxon>Bacteria</taxon>
        <taxon>Bacillati</taxon>
        <taxon>Bacillota</taxon>
        <taxon>Clostridia</taxon>
        <taxon>Eubacteriales</taxon>
        <taxon>Desulfallaceae</taxon>
        <taxon>Desulfotruncus</taxon>
    </lineage>
</organism>
<protein>
    <submittedName>
        <fullName evidence="2">Uncharacterized protein</fullName>
    </submittedName>
</protein>
<keyword evidence="1" id="KW-0472">Membrane</keyword>
<reference evidence="3" key="1">
    <citation type="submission" date="2016-10" db="EMBL/GenBank/DDBJ databases">
        <authorList>
            <person name="Varghese N."/>
            <person name="Submissions S."/>
        </authorList>
    </citation>
    <scope>NUCLEOTIDE SEQUENCE [LARGE SCALE GENOMIC DNA]</scope>
    <source>
        <strain evidence="3">DSM 17038</strain>
    </source>
</reference>
<sequence length="180" mass="20407">MKIMDLKDRFARILAAGIIASITLLGLNLFSHYVLKLSERRFINYSSLMIFGRKSGSFAEDLLSSIAQIGFAAGIFIIFSHLFLKKEKQNFLLRGLFIGFGSWFIIMSLAYIIGIHKILTISLGSAVSFMVTSSIWGITGAWVLRALDEKYVNNREPQLEVKKQRISRLPEPSYKLKPKK</sequence>
<dbReference type="RefSeq" id="WP_092475582.1">
    <property type="nucleotide sequence ID" value="NZ_FOOX01000026.1"/>
</dbReference>
<accession>A0A1I2ZDP6</accession>
<proteinExistence type="predicted"/>
<evidence type="ECO:0000313" key="3">
    <source>
        <dbReference type="Proteomes" id="UP000199337"/>
    </source>
</evidence>
<feature type="transmembrane region" description="Helical" evidence="1">
    <location>
        <begin position="91"/>
        <end position="113"/>
    </location>
</feature>
<keyword evidence="3" id="KW-1185">Reference proteome</keyword>
<feature type="transmembrane region" description="Helical" evidence="1">
    <location>
        <begin position="119"/>
        <end position="144"/>
    </location>
</feature>
<keyword evidence="1" id="KW-1133">Transmembrane helix</keyword>
<keyword evidence="1" id="KW-0812">Transmembrane</keyword>
<evidence type="ECO:0000313" key="2">
    <source>
        <dbReference type="EMBL" id="SFH35221.1"/>
    </source>
</evidence>
<name>A0A1I2ZDP6_9FIRM</name>
<dbReference type="EMBL" id="FOOX01000026">
    <property type="protein sequence ID" value="SFH35221.1"/>
    <property type="molecule type" value="Genomic_DNA"/>
</dbReference>
<evidence type="ECO:0000256" key="1">
    <source>
        <dbReference type="SAM" id="Phobius"/>
    </source>
</evidence>